<dbReference type="GO" id="GO:0005929">
    <property type="term" value="C:cilium"/>
    <property type="evidence" value="ECO:0007669"/>
    <property type="project" value="TreeGrafter"/>
</dbReference>
<feature type="domain" description="SH3" evidence="4">
    <location>
        <begin position="36"/>
        <end position="96"/>
    </location>
</feature>
<feature type="region of interest" description="Disordered" evidence="3">
    <location>
        <begin position="1"/>
        <end position="35"/>
    </location>
</feature>
<dbReference type="Gene3D" id="2.30.30.40">
    <property type="entry name" value="SH3 Domains"/>
    <property type="match status" value="1"/>
</dbReference>
<evidence type="ECO:0000256" key="3">
    <source>
        <dbReference type="SAM" id="MobiDB-lite"/>
    </source>
</evidence>
<dbReference type="PANTHER" id="PTHR15176:SF1">
    <property type="entry name" value="NEPHROCYSTIN-1"/>
    <property type="match status" value="1"/>
</dbReference>
<reference evidence="5" key="2">
    <citation type="submission" date="2004-02" db="EMBL/GenBank/DDBJ databases">
        <authorList>
            <consortium name="Genoscope"/>
            <consortium name="Whitehead Institute Centre for Genome Research"/>
        </authorList>
    </citation>
    <scope>NUCLEOTIDE SEQUENCE</scope>
</reference>
<evidence type="ECO:0000256" key="2">
    <source>
        <dbReference type="PROSITE-ProRule" id="PRU00192"/>
    </source>
</evidence>
<dbReference type="InterPro" id="IPR030642">
    <property type="entry name" value="NPHP1_SH3"/>
</dbReference>
<feature type="non-terminal residue" evidence="5">
    <location>
        <position position="1"/>
    </location>
</feature>
<dbReference type="CDD" id="cd11770">
    <property type="entry name" value="SH3_Nephrocystin"/>
    <property type="match status" value="1"/>
</dbReference>
<dbReference type="GO" id="GO:0005737">
    <property type="term" value="C:cytoplasm"/>
    <property type="evidence" value="ECO:0007669"/>
    <property type="project" value="TreeGrafter"/>
</dbReference>
<gene>
    <name evidence="5" type="ORF">GSTENG00014290001</name>
</gene>
<evidence type="ECO:0000259" key="4">
    <source>
        <dbReference type="PROSITE" id="PS50002"/>
    </source>
</evidence>
<dbReference type="InterPro" id="IPR039687">
    <property type="entry name" value="NPHP1"/>
</dbReference>
<dbReference type="OrthoDB" id="5340910at2759"/>
<dbReference type="SMART" id="SM00326">
    <property type="entry name" value="SH3"/>
    <property type="match status" value="1"/>
</dbReference>
<dbReference type="PANTHER" id="PTHR15176">
    <property type="entry name" value="NEPHROCYSTIN"/>
    <property type="match status" value="1"/>
</dbReference>
<dbReference type="EMBL" id="CAAE01014532">
    <property type="protein sequence ID" value="CAF97042.1"/>
    <property type="molecule type" value="Genomic_DNA"/>
</dbReference>
<dbReference type="GO" id="GO:0090251">
    <property type="term" value="P:protein localization involved in establishment of planar polarity"/>
    <property type="evidence" value="ECO:0007669"/>
    <property type="project" value="TreeGrafter"/>
</dbReference>
<reference evidence="5" key="1">
    <citation type="journal article" date="2004" name="Nature">
        <title>Genome duplication in the teleost fish Tetraodon nigroviridis reveals the early vertebrate proto-karyotype.</title>
        <authorList>
            <person name="Jaillon O."/>
            <person name="Aury J.-M."/>
            <person name="Brunet F."/>
            <person name="Petit J.-L."/>
            <person name="Stange-Thomann N."/>
            <person name="Mauceli E."/>
            <person name="Bouneau L."/>
            <person name="Fischer C."/>
            <person name="Ozouf-Costaz C."/>
            <person name="Bernot A."/>
            <person name="Nicaud S."/>
            <person name="Jaffe D."/>
            <person name="Fisher S."/>
            <person name="Lutfalla G."/>
            <person name="Dossat C."/>
            <person name="Segurens B."/>
            <person name="Dasilva C."/>
            <person name="Salanoubat M."/>
            <person name="Levy M."/>
            <person name="Boudet N."/>
            <person name="Castellano S."/>
            <person name="Anthouard V."/>
            <person name="Jubin C."/>
            <person name="Castelli V."/>
            <person name="Katinka M."/>
            <person name="Vacherie B."/>
            <person name="Biemont C."/>
            <person name="Skalli Z."/>
            <person name="Cattolico L."/>
            <person name="Poulain J."/>
            <person name="De Berardinis V."/>
            <person name="Cruaud C."/>
            <person name="Duprat S."/>
            <person name="Brottier P."/>
            <person name="Coutanceau J.-P."/>
            <person name="Gouzy J."/>
            <person name="Parra G."/>
            <person name="Lardier G."/>
            <person name="Chapple C."/>
            <person name="McKernan K.J."/>
            <person name="McEwan P."/>
            <person name="Bosak S."/>
            <person name="Kellis M."/>
            <person name="Volff J.-N."/>
            <person name="Guigo R."/>
            <person name="Zody M.C."/>
            <person name="Mesirov J."/>
            <person name="Lindblad-Toh K."/>
            <person name="Birren B."/>
            <person name="Nusbaum C."/>
            <person name="Kahn D."/>
            <person name="Robinson-Rechavi M."/>
            <person name="Laudet V."/>
            <person name="Schachter V."/>
            <person name="Quetier F."/>
            <person name="Saurin W."/>
            <person name="Scarpelli C."/>
            <person name="Wincker P."/>
            <person name="Lander E.S."/>
            <person name="Weissenbach J."/>
            <person name="Roest Crollius H."/>
        </authorList>
    </citation>
    <scope>NUCLEOTIDE SEQUENCE [LARGE SCALE GENOMIC DNA]</scope>
</reference>
<feature type="compositionally biased region" description="Acidic residues" evidence="3">
    <location>
        <begin position="97"/>
        <end position="125"/>
    </location>
</feature>
<dbReference type="KEGG" id="tng:GSTEN00014290G001"/>
<feature type="compositionally biased region" description="Acidic residues" evidence="3">
    <location>
        <begin position="1"/>
        <end position="21"/>
    </location>
</feature>
<keyword evidence="1 2" id="KW-0728">SH3 domain</keyword>
<proteinExistence type="predicted"/>
<dbReference type="SUPFAM" id="SSF50044">
    <property type="entry name" value="SH3-domain"/>
    <property type="match status" value="1"/>
</dbReference>
<evidence type="ECO:0000256" key="1">
    <source>
        <dbReference type="ARBA" id="ARBA00022443"/>
    </source>
</evidence>
<dbReference type="InterPro" id="IPR001452">
    <property type="entry name" value="SH3_domain"/>
</dbReference>
<name>Q4SQP0_TETNG</name>
<feature type="region of interest" description="Disordered" evidence="3">
    <location>
        <begin position="84"/>
        <end position="130"/>
    </location>
</feature>
<organism evidence="5">
    <name type="scientific">Tetraodon nigroviridis</name>
    <name type="common">Spotted green pufferfish</name>
    <name type="synonym">Chelonodon nigroviridis</name>
    <dbReference type="NCBI Taxonomy" id="99883"/>
    <lineage>
        <taxon>Eukaryota</taxon>
        <taxon>Metazoa</taxon>
        <taxon>Chordata</taxon>
        <taxon>Craniata</taxon>
        <taxon>Vertebrata</taxon>
        <taxon>Euteleostomi</taxon>
        <taxon>Actinopterygii</taxon>
        <taxon>Neopterygii</taxon>
        <taxon>Teleostei</taxon>
        <taxon>Neoteleostei</taxon>
        <taxon>Acanthomorphata</taxon>
        <taxon>Eupercaria</taxon>
        <taxon>Tetraodontiformes</taxon>
        <taxon>Tetradontoidea</taxon>
        <taxon>Tetraodontidae</taxon>
        <taxon>Tetraodon</taxon>
    </lineage>
</organism>
<dbReference type="InterPro" id="IPR036028">
    <property type="entry name" value="SH3-like_dom_sf"/>
</dbReference>
<protein>
    <submittedName>
        <fullName evidence="5">Chromosome 17 SCAF14532, whole genome shotgun sequence</fullName>
    </submittedName>
</protein>
<accession>Q4SQP0</accession>
<sequence>DDENDDESDDSEEDDGDDDAENVGGKKEPLKLASQSGPCIYTAIYDFNAEQEGDLSVQEGDVLRIIKKSADEWWLAQDSEGNRGVVPRTYLKAGSAADEDNESYDESDDEDLSEEDEEQDSEELSESEKKERFAISSLFVHSPTCVSG</sequence>
<evidence type="ECO:0000313" key="5">
    <source>
        <dbReference type="EMBL" id="CAF97042.1"/>
    </source>
</evidence>
<dbReference type="PROSITE" id="PS50002">
    <property type="entry name" value="SH3"/>
    <property type="match status" value="1"/>
</dbReference>
<dbReference type="AlphaFoldDB" id="Q4SQP0"/>
<dbReference type="PRINTS" id="PR00452">
    <property type="entry name" value="SH3DOMAIN"/>
</dbReference>
<dbReference type="Pfam" id="PF00018">
    <property type="entry name" value="SH3_1"/>
    <property type="match status" value="1"/>
</dbReference>